<evidence type="ECO:0000313" key="2">
    <source>
        <dbReference type="Proteomes" id="UP001139158"/>
    </source>
</evidence>
<proteinExistence type="predicted"/>
<evidence type="ECO:0000313" key="1">
    <source>
        <dbReference type="EMBL" id="MCC3299705.1"/>
    </source>
</evidence>
<protein>
    <submittedName>
        <fullName evidence="1">Uncharacterized protein</fullName>
    </submittedName>
</protein>
<keyword evidence="2" id="KW-1185">Reference proteome</keyword>
<dbReference type="AlphaFoldDB" id="A0A9X1MI62"/>
<gene>
    <name evidence="1" type="ORF">LJ757_18075</name>
</gene>
<accession>A0A9X1MI62</accession>
<reference evidence="1" key="1">
    <citation type="submission" date="2021-10" db="EMBL/GenBank/DDBJ databases">
        <title>Novel species in genus Arthrobacter.</title>
        <authorList>
            <person name="Liu Y."/>
        </authorList>
    </citation>
    <scope>NUCLEOTIDE SEQUENCE</scope>
    <source>
        <strain evidence="1">Zg-Y453</strain>
    </source>
</reference>
<organism evidence="1 2">
    <name type="scientific">Arthrobacter caoxuetaonis</name>
    <dbReference type="NCBI Taxonomy" id="2886935"/>
    <lineage>
        <taxon>Bacteria</taxon>
        <taxon>Bacillati</taxon>
        <taxon>Actinomycetota</taxon>
        <taxon>Actinomycetes</taxon>
        <taxon>Micrococcales</taxon>
        <taxon>Micrococcaceae</taxon>
        <taxon>Arthrobacter</taxon>
    </lineage>
</organism>
<dbReference type="RefSeq" id="WP_227897691.1">
    <property type="nucleotide sequence ID" value="NZ_CP099467.1"/>
</dbReference>
<dbReference type="EMBL" id="JAJFZV010000020">
    <property type="protein sequence ID" value="MCC3299705.1"/>
    <property type="molecule type" value="Genomic_DNA"/>
</dbReference>
<comment type="caution">
    <text evidence="1">The sequence shown here is derived from an EMBL/GenBank/DDBJ whole genome shotgun (WGS) entry which is preliminary data.</text>
</comment>
<dbReference type="Proteomes" id="UP001139158">
    <property type="component" value="Unassembled WGS sequence"/>
</dbReference>
<name>A0A9X1MI62_9MICC</name>
<sequence>MATAFKLPNVPGLVERIVAGRKRLDELQARAMAEARSIHPELHAVIRADRTGRIFTHVEFVPWTPSAPELPEGWHYLKTRNRVEPRRGKARAEEQALFASLQPDFEQPGHVINETGLPNIVFHSNGGGIPAWMAHEDSLYALIDGEELWEQIPAPWISVSTDEIAEADRARRASDVPLPVGR</sequence>